<dbReference type="GO" id="GO:0005634">
    <property type="term" value="C:nucleus"/>
    <property type="evidence" value="ECO:0007669"/>
    <property type="project" value="UniProtKB-SubCell"/>
</dbReference>
<feature type="compositionally biased region" description="Polar residues" evidence="8">
    <location>
        <begin position="206"/>
        <end position="220"/>
    </location>
</feature>
<reference evidence="10 11" key="1">
    <citation type="submission" date="2016-06" db="EMBL/GenBank/DDBJ databases">
        <title>Evolution of pathogenesis and genome organization in the Tremellales.</title>
        <authorList>
            <person name="Cuomo C."/>
            <person name="Litvintseva A."/>
            <person name="Heitman J."/>
            <person name="Chen Y."/>
            <person name="Sun S."/>
            <person name="Springer D."/>
            <person name="Dromer F."/>
            <person name="Young S."/>
            <person name="Zeng Q."/>
            <person name="Chapman S."/>
            <person name="Gujja S."/>
            <person name="Saif S."/>
            <person name="Birren B."/>
        </authorList>
    </citation>
    <scope>NUCLEOTIDE SEQUENCE [LARGE SCALE GENOMIC DNA]</scope>
    <source>
        <strain evidence="10 11">CBS 6039</strain>
    </source>
</reference>
<sequence>MADDGQVKKRRQNVACDACKLRRVRCDLSTLLQFDPSSDPAAETSTHTPSLADLVRQNPDVECTNCTNKGIKCSTNQILNPTRPKKGGRRIDQAKKIFGGGDDDATVSEREPSSSSGGSGRNTGSLVDPVAPSCIHPNAPPADWAQDLLSTYGLQTDYPTIPLDPSLSSTNGSFTYQASNPSQGAKISNLHPPMDFLGPPPDSFAITGNTRAMTPRSSGNFDRRPNHASVLDTPICSNSPSFDNIPGRKRRRDAYHTPSTKGARDKVVVRRKDPWHLWAEGGSRAAVNWGMAEHVQEHLADKALGVELSRHLVSTFFQAVHHFYPSIWPESFRSEWTRAGQRSDRMTPAQEVLCATIEAWGAHYSDSPVILGPPPDEIESNTNAGNPNESRPPEHQIQAYWGQARNNACIALIDRARRIADTNGVLRKPTLTGVQSLVLFCQLLHASNQPGKVEEIHMEAHMLQVTILEQMKVLGLMWQSDRAIVTDKEELPVSQTELRINQIRLFWSQMVIDTWWAASYAQPSRISDEEFEAAGNCMALLKGRIPPISYEGLSLFVSIYYRIAKAGRDVTVKLAIPNRKKGAVDVDQFCSDVRQIWQDFTSISQDLDRRTASVLRDCHDEDFVGFSPLNYLTHNQLAGPFFPFLIHKIIRDQLVFRKNVVSSYTDARQRIRQPDAEAARQWRKAQDDVDKLEALQRDSVDLLLCCCRRLVSVSNILLPTGVMHAASVVLGVLLAGAQVLASVPTNEQGYPADTPGGYGWTWKTKQEAIVCCIRVLNEVGWAWDDAGKLLRETVLPAMEQSARLHQELSMNHQASFSQPPPDSAVAQRQLEQDRGIQEALDAVMRFWPPVRDSDIAEPHQQANHNDELWSAEFSAQSGRIESSATQRNDETGTESAERGANAVPSDIWAGASSRQPAGFSSGLGAFYPSTNPSSTLETPPPALFYNSFAPSESLSGPSNAFYVNPMGFSQPAHIPAAPAMGQSNEDLGMHMDRDPAGGHIMRDAVNSFRTGGAEDGQELQKFLRDWGMGHPGQTHQNI</sequence>
<keyword evidence="11" id="KW-1185">Reference proteome</keyword>
<dbReference type="STRING" id="1295533.A0A1E3HNZ5"/>
<evidence type="ECO:0000256" key="8">
    <source>
        <dbReference type="SAM" id="MobiDB-lite"/>
    </source>
</evidence>
<dbReference type="OrthoDB" id="39175at2759"/>
<evidence type="ECO:0000256" key="3">
    <source>
        <dbReference type="ARBA" id="ARBA00022833"/>
    </source>
</evidence>
<evidence type="ECO:0000256" key="1">
    <source>
        <dbReference type="ARBA" id="ARBA00004123"/>
    </source>
</evidence>
<dbReference type="CDD" id="cd12148">
    <property type="entry name" value="fungal_TF_MHR"/>
    <property type="match status" value="1"/>
</dbReference>
<feature type="region of interest" description="Disordered" evidence="8">
    <location>
        <begin position="811"/>
        <end position="830"/>
    </location>
</feature>
<dbReference type="InterPro" id="IPR036864">
    <property type="entry name" value="Zn2-C6_fun-type_DNA-bd_sf"/>
</dbReference>
<dbReference type="GO" id="GO:0003677">
    <property type="term" value="F:DNA binding"/>
    <property type="evidence" value="ECO:0007669"/>
    <property type="project" value="UniProtKB-KW"/>
</dbReference>
<dbReference type="InterPro" id="IPR051615">
    <property type="entry name" value="Transcr_Regulatory_Elem"/>
</dbReference>
<dbReference type="InterPro" id="IPR001138">
    <property type="entry name" value="Zn2Cys6_DnaBD"/>
</dbReference>
<evidence type="ECO:0000256" key="6">
    <source>
        <dbReference type="ARBA" id="ARBA00023163"/>
    </source>
</evidence>
<dbReference type="Proteomes" id="UP000094065">
    <property type="component" value="Unassembled WGS sequence"/>
</dbReference>
<evidence type="ECO:0000256" key="7">
    <source>
        <dbReference type="ARBA" id="ARBA00023242"/>
    </source>
</evidence>
<evidence type="ECO:0000256" key="4">
    <source>
        <dbReference type="ARBA" id="ARBA00023015"/>
    </source>
</evidence>
<keyword evidence="4" id="KW-0805">Transcription regulation</keyword>
<dbReference type="GeneID" id="30156288"/>
<feature type="region of interest" description="Disordered" evidence="8">
    <location>
        <begin position="372"/>
        <end position="394"/>
    </location>
</feature>
<proteinExistence type="predicted"/>
<dbReference type="Gene3D" id="4.10.240.10">
    <property type="entry name" value="Zn(2)-C6 fungal-type DNA-binding domain"/>
    <property type="match status" value="1"/>
</dbReference>
<keyword evidence="3" id="KW-0862">Zinc</keyword>
<protein>
    <recommendedName>
        <fullName evidence="9">Zn(2)-C6 fungal-type domain-containing protein</fullName>
    </recommendedName>
</protein>
<feature type="region of interest" description="Disordered" evidence="8">
    <location>
        <begin position="79"/>
        <end position="127"/>
    </location>
</feature>
<dbReference type="PANTHER" id="PTHR31313">
    <property type="entry name" value="TY1 ENHANCER ACTIVATOR"/>
    <property type="match status" value="1"/>
</dbReference>
<evidence type="ECO:0000313" key="10">
    <source>
        <dbReference type="EMBL" id="ODN77865.1"/>
    </source>
</evidence>
<feature type="compositionally biased region" description="Polar residues" evidence="8">
    <location>
        <begin position="380"/>
        <end position="389"/>
    </location>
</feature>
<dbReference type="GO" id="GO:0008270">
    <property type="term" value="F:zinc ion binding"/>
    <property type="evidence" value="ECO:0007669"/>
    <property type="project" value="InterPro"/>
</dbReference>
<comment type="subcellular location">
    <subcellularLocation>
        <location evidence="1">Nucleus</location>
    </subcellularLocation>
</comment>
<feature type="domain" description="Zn(2)-C6 fungal-type" evidence="9">
    <location>
        <begin position="10"/>
        <end position="84"/>
    </location>
</feature>
<dbReference type="EMBL" id="AWGJ01000007">
    <property type="protein sequence ID" value="ODN77865.1"/>
    <property type="molecule type" value="Genomic_DNA"/>
</dbReference>
<dbReference type="AlphaFoldDB" id="A0A1E3HNZ5"/>
<comment type="caution">
    <text evidence="10">The sequence shown here is derived from an EMBL/GenBank/DDBJ whole genome shotgun (WGS) entry which is preliminary data.</text>
</comment>
<evidence type="ECO:0000256" key="5">
    <source>
        <dbReference type="ARBA" id="ARBA00023125"/>
    </source>
</evidence>
<dbReference type="SUPFAM" id="SSF57701">
    <property type="entry name" value="Zn2/Cys6 DNA-binding domain"/>
    <property type="match status" value="1"/>
</dbReference>
<keyword evidence="5" id="KW-0238">DNA-binding</keyword>
<dbReference type="GO" id="GO:0000981">
    <property type="term" value="F:DNA-binding transcription factor activity, RNA polymerase II-specific"/>
    <property type="evidence" value="ECO:0007669"/>
    <property type="project" value="InterPro"/>
</dbReference>
<gene>
    <name evidence="10" type="ORF">L202_04979</name>
</gene>
<accession>A0A1E3HNZ5</accession>
<evidence type="ECO:0000259" key="9">
    <source>
        <dbReference type="SMART" id="SM00066"/>
    </source>
</evidence>
<keyword evidence="6" id="KW-0804">Transcription</keyword>
<dbReference type="CDD" id="cd00067">
    <property type="entry name" value="GAL4"/>
    <property type="match status" value="1"/>
</dbReference>
<feature type="compositionally biased region" description="Polar residues" evidence="8">
    <location>
        <begin position="875"/>
        <end position="886"/>
    </location>
</feature>
<keyword evidence="7" id="KW-0539">Nucleus</keyword>
<name>A0A1E3HNZ5_9TREE</name>
<evidence type="ECO:0000256" key="2">
    <source>
        <dbReference type="ARBA" id="ARBA00022723"/>
    </source>
</evidence>
<organism evidence="10 11">
    <name type="scientific">Cryptococcus amylolentus CBS 6039</name>
    <dbReference type="NCBI Taxonomy" id="1295533"/>
    <lineage>
        <taxon>Eukaryota</taxon>
        <taxon>Fungi</taxon>
        <taxon>Dikarya</taxon>
        <taxon>Basidiomycota</taxon>
        <taxon>Agaricomycotina</taxon>
        <taxon>Tremellomycetes</taxon>
        <taxon>Tremellales</taxon>
        <taxon>Cryptococcaceae</taxon>
        <taxon>Cryptococcus</taxon>
    </lineage>
</organism>
<feature type="region of interest" description="Disordered" evidence="8">
    <location>
        <begin position="197"/>
        <end position="264"/>
    </location>
</feature>
<dbReference type="PANTHER" id="PTHR31313:SF81">
    <property type="entry name" value="TY1 ENHANCER ACTIVATOR"/>
    <property type="match status" value="1"/>
</dbReference>
<dbReference type="SMART" id="SM00066">
    <property type="entry name" value="GAL4"/>
    <property type="match status" value="1"/>
</dbReference>
<dbReference type="RefSeq" id="XP_018993101.1">
    <property type="nucleotide sequence ID" value="XM_019139158.1"/>
</dbReference>
<evidence type="ECO:0000313" key="11">
    <source>
        <dbReference type="Proteomes" id="UP000094065"/>
    </source>
</evidence>
<keyword evidence="2" id="KW-0479">Metal-binding</keyword>
<feature type="region of interest" description="Disordered" evidence="8">
    <location>
        <begin position="875"/>
        <end position="902"/>
    </location>
</feature>